<dbReference type="InterPro" id="IPR016112">
    <property type="entry name" value="VP_dsDNA_II"/>
</dbReference>
<dbReference type="Pfam" id="PF16903">
    <property type="entry name" value="Capsid_N"/>
    <property type="match status" value="1"/>
</dbReference>
<name>A0A6C0CTC9_9ZZZZ</name>
<dbReference type="InterPro" id="IPR031654">
    <property type="entry name" value="Capsid_N"/>
</dbReference>
<sequence>MAGGVMQLVAVGAMDQFITISPEMSFFKQVYKRHTNFSMESVRQTFGSKPTLDAAGNIFTCRINRVADLLSDIYFSFKLPDIYSSDKFRFRWIENIAQYMIYNCTVRIDTQQIDQIWGEWMDIWNELSLTNDQREGYNKLTGNTYEFNNPQSLNSYVVVDNNNITYAYYPEGISSPSIQGRRFYIPIPFWFTKNPGLALPLVALQYQAIDVTFELRSVEDLYQVYDSSQGLYISPREYRNRHPVQSLQPYNKDIDDISGSSTIGQSIETVSIQRFLVPVGNTYTNVSMPIDIDAYLECNFIFLDEAERRSIALNSHDYLIERIFRIEDGGIKSTKTIDLLIQNPTKEIIWILRRDDILTKYNDWINYTDSITRVSNSPILKTAKMIWNGMDRFEDKPPEYFNYVQPYRYHTRCPREGVYVYSFALYPEKVHPSGSFNASTVNKIQLYFSTLSPSSYTYDVVVYTRYYNVFRVMSGSGGMVFAN</sequence>
<dbReference type="GO" id="GO:0005198">
    <property type="term" value="F:structural molecule activity"/>
    <property type="evidence" value="ECO:0007669"/>
    <property type="project" value="InterPro"/>
</dbReference>
<evidence type="ECO:0000313" key="3">
    <source>
        <dbReference type="EMBL" id="QHT06949.1"/>
    </source>
</evidence>
<evidence type="ECO:0000259" key="1">
    <source>
        <dbReference type="Pfam" id="PF04451"/>
    </source>
</evidence>
<dbReference type="SUPFAM" id="SSF49749">
    <property type="entry name" value="Group II dsDNA viruses VP"/>
    <property type="match status" value="2"/>
</dbReference>
<reference evidence="3" key="1">
    <citation type="journal article" date="2020" name="Nature">
        <title>Giant virus diversity and host interactions through global metagenomics.</title>
        <authorList>
            <person name="Schulz F."/>
            <person name="Roux S."/>
            <person name="Paez-Espino D."/>
            <person name="Jungbluth S."/>
            <person name="Walsh D.A."/>
            <person name="Denef V.J."/>
            <person name="McMahon K.D."/>
            <person name="Konstantinidis K.T."/>
            <person name="Eloe-Fadrosh E.A."/>
            <person name="Kyrpides N.C."/>
            <person name="Woyke T."/>
        </authorList>
    </citation>
    <scope>NUCLEOTIDE SEQUENCE</scope>
    <source>
        <strain evidence="3">GVMAG-M-3300021962-46</strain>
    </source>
</reference>
<feature type="domain" description="Major capsid protein C-terminal" evidence="1">
    <location>
        <begin position="307"/>
        <end position="478"/>
    </location>
</feature>
<evidence type="ECO:0000259" key="2">
    <source>
        <dbReference type="Pfam" id="PF16903"/>
    </source>
</evidence>
<dbReference type="Pfam" id="PF04451">
    <property type="entry name" value="Capsid_NCLDV"/>
    <property type="match status" value="1"/>
</dbReference>
<proteinExistence type="predicted"/>
<dbReference type="InterPro" id="IPR038519">
    <property type="entry name" value="MCP_C_sf"/>
</dbReference>
<protein>
    <recommendedName>
        <fullName evidence="4">Major capsid protein N-terminal domain-containing protein</fullName>
    </recommendedName>
</protein>
<dbReference type="EMBL" id="MN739479">
    <property type="protein sequence ID" value="QHT06949.1"/>
    <property type="molecule type" value="Genomic_DNA"/>
</dbReference>
<dbReference type="AlphaFoldDB" id="A0A6C0CTC9"/>
<accession>A0A6C0CTC9</accession>
<feature type="domain" description="Major capsid protein N-terminal" evidence="2">
    <location>
        <begin position="25"/>
        <end position="228"/>
    </location>
</feature>
<dbReference type="Gene3D" id="2.70.9.10">
    <property type="entry name" value="Adenovirus Type 2 Hexon, domain 4"/>
    <property type="match status" value="1"/>
</dbReference>
<dbReference type="InterPro" id="IPR007542">
    <property type="entry name" value="MCP_C"/>
</dbReference>
<dbReference type="Gene3D" id="2.70.9.20">
    <property type="entry name" value="Major capsid protein Vp54"/>
    <property type="match status" value="1"/>
</dbReference>
<evidence type="ECO:0008006" key="4">
    <source>
        <dbReference type="Google" id="ProtNLM"/>
    </source>
</evidence>
<organism evidence="3">
    <name type="scientific">viral metagenome</name>
    <dbReference type="NCBI Taxonomy" id="1070528"/>
    <lineage>
        <taxon>unclassified sequences</taxon>
        <taxon>metagenomes</taxon>
        <taxon>organismal metagenomes</taxon>
    </lineage>
</organism>